<accession>A0A0E9PVJ9</accession>
<dbReference type="EMBL" id="GBXM01100452">
    <property type="protein sequence ID" value="JAH08125.1"/>
    <property type="molecule type" value="Transcribed_RNA"/>
</dbReference>
<organism evidence="1">
    <name type="scientific">Anguilla anguilla</name>
    <name type="common">European freshwater eel</name>
    <name type="synonym">Muraena anguilla</name>
    <dbReference type="NCBI Taxonomy" id="7936"/>
    <lineage>
        <taxon>Eukaryota</taxon>
        <taxon>Metazoa</taxon>
        <taxon>Chordata</taxon>
        <taxon>Craniata</taxon>
        <taxon>Vertebrata</taxon>
        <taxon>Euteleostomi</taxon>
        <taxon>Actinopterygii</taxon>
        <taxon>Neopterygii</taxon>
        <taxon>Teleostei</taxon>
        <taxon>Anguilliformes</taxon>
        <taxon>Anguillidae</taxon>
        <taxon>Anguilla</taxon>
    </lineage>
</organism>
<reference evidence="1" key="1">
    <citation type="submission" date="2014-11" db="EMBL/GenBank/DDBJ databases">
        <authorList>
            <person name="Amaro Gonzalez C."/>
        </authorList>
    </citation>
    <scope>NUCLEOTIDE SEQUENCE</scope>
</reference>
<name>A0A0E9PVJ9_ANGAN</name>
<protein>
    <submittedName>
        <fullName evidence="1">Uncharacterized protein</fullName>
    </submittedName>
</protein>
<sequence>MSPYILIKQLRSFSGPQKNGMFLTG</sequence>
<dbReference type="AlphaFoldDB" id="A0A0E9PVJ9"/>
<proteinExistence type="predicted"/>
<evidence type="ECO:0000313" key="1">
    <source>
        <dbReference type="EMBL" id="JAH08125.1"/>
    </source>
</evidence>
<reference evidence="1" key="2">
    <citation type="journal article" date="2015" name="Fish Shellfish Immunol.">
        <title>Early steps in the European eel (Anguilla anguilla)-Vibrio vulnificus interaction in the gills: Role of the RtxA13 toxin.</title>
        <authorList>
            <person name="Callol A."/>
            <person name="Pajuelo D."/>
            <person name="Ebbesson L."/>
            <person name="Teles M."/>
            <person name="MacKenzie S."/>
            <person name="Amaro C."/>
        </authorList>
    </citation>
    <scope>NUCLEOTIDE SEQUENCE</scope>
</reference>